<gene>
    <name evidence="9" type="ordered locus">Thein_1995</name>
</gene>
<dbReference type="InParanoid" id="F8ACR7"/>
<evidence type="ECO:0000256" key="3">
    <source>
        <dbReference type="ARBA" id="ARBA00022475"/>
    </source>
</evidence>
<sequence>MRKKRRRQDENLEIPMTPIIDIVFLLLIYFLLTSQLVKQKILKVNLPKSETAIAAQQEETVTIGITKDGAFFLNGKQMDLPRLKEELKKLAVSGGVKKVYVEADKDTRAQLLIDAMDAARKAGLKQILLKTKSR</sequence>
<keyword evidence="7" id="KW-0813">Transport</keyword>
<dbReference type="PANTHER" id="PTHR30558:SF3">
    <property type="entry name" value="BIOPOLYMER TRANSPORT PROTEIN EXBD-RELATED"/>
    <property type="match status" value="1"/>
</dbReference>
<dbReference type="AlphaFoldDB" id="F8ACR7"/>
<dbReference type="RefSeq" id="WP_013908587.1">
    <property type="nucleotide sequence ID" value="NC_015681.1"/>
</dbReference>
<reference evidence="9 10" key="2">
    <citation type="journal article" date="2012" name="Stand. Genomic Sci.">
        <title>Complete genome sequence of the thermophilic sulfate-reducing ocean bacterium Thermodesulfatator indicus type strain (CIR29812(T)).</title>
        <authorList>
            <person name="Anderson I."/>
            <person name="Saunders E."/>
            <person name="Lapidus A."/>
            <person name="Nolan M."/>
            <person name="Lucas S."/>
            <person name="Tice H."/>
            <person name="Del Rio T.G."/>
            <person name="Cheng J.F."/>
            <person name="Han C."/>
            <person name="Tapia R."/>
            <person name="Goodwin L.A."/>
            <person name="Pitluck S."/>
            <person name="Liolios K."/>
            <person name="Mavromatis K."/>
            <person name="Pagani I."/>
            <person name="Ivanova N."/>
            <person name="Mikhailova N."/>
            <person name="Pati A."/>
            <person name="Chen A."/>
            <person name="Palaniappan K."/>
            <person name="Land M."/>
            <person name="Hauser L."/>
            <person name="Jeffries C.D."/>
            <person name="Chang Y.J."/>
            <person name="Brambilla E.M."/>
            <person name="Rohde M."/>
            <person name="Spring S."/>
            <person name="Goker M."/>
            <person name="Detter J.C."/>
            <person name="Woyke T."/>
            <person name="Bristow J."/>
            <person name="Eisen J.A."/>
            <person name="Markowitz V."/>
            <person name="Hugenholtz P."/>
            <person name="Kyrpides N.C."/>
            <person name="Klenk H.P."/>
        </authorList>
    </citation>
    <scope>NUCLEOTIDE SEQUENCE [LARGE SCALE GENOMIC DNA]</scope>
    <source>
        <strain evidence="10">DSM 15286 / JCM 11887 / CIR29812</strain>
    </source>
</reference>
<dbReference type="Pfam" id="PF02472">
    <property type="entry name" value="ExbD"/>
    <property type="match status" value="1"/>
</dbReference>
<dbReference type="InterPro" id="IPR003400">
    <property type="entry name" value="ExbD"/>
</dbReference>
<dbReference type="OrthoDB" id="9793581at2"/>
<evidence type="ECO:0000256" key="7">
    <source>
        <dbReference type="RuleBase" id="RU003879"/>
    </source>
</evidence>
<dbReference type="STRING" id="667014.Thein_1995"/>
<keyword evidence="3" id="KW-1003">Cell membrane</keyword>
<feature type="transmembrane region" description="Helical" evidence="8">
    <location>
        <begin position="12"/>
        <end position="32"/>
    </location>
</feature>
<keyword evidence="10" id="KW-1185">Reference proteome</keyword>
<dbReference type="GO" id="GO:0005886">
    <property type="term" value="C:plasma membrane"/>
    <property type="evidence" value="ECO:0007669"/>
    <property type="project" value="UniProtKB-SubCell"/>
</dbReference>
<dbReference type="Gene3D" id="3.30.420.270">
    <property type="match status" value="1"/>
</dbReference>
<dbReference type="eggNOG" id="COG0848">
    <property type="taxonomic scope" value="Bacteria"/>
</dbReference>
<organism evidence="9 10">
    <name type="scientific">Thermodesulfatator indicus (strain DSM 15286 / JCM 11887 / CIR29812)</name>
    <dbReference type="NCBI Taxonomy" id="667014"/>
    <lineage>
        <taxon>Bacteria</taxon>
        <taxon>Pseudomonadati</taxon>
        <taxon>Thermodesulfobacteriota</taxon>
        <taxon>Thermodesulfobacteria</taxon>
        <taxon>Thermodesulfobacteriales</taxon>
        <taxon>Thermodesulfatatoraceae</taxon>
        <taxon>Thermodesulfatator</taxon>
    </lineage>
</organism>
<keyword evidence="4 7" id="KW-0812">Transmembrane</keyword>
<keyword evidence="5 8" id="KW-1133">Transmembrane helix</keyword>
<evidence type="ECO:0000256" key="6">
    <source>
        <dbReference type="ARBA" id="ARBA00023136"/>
    </source>
</evidence>
<comment type="similarity">
    <text evidence="2 7">Belongs to the ExbD/TolR family.</text>
</comment>
<dbReference type="GO" id="GO:0022857">
    <property type="term" value="F:transmembrane transporter activity"/>
    <property type="evidence" value="ECO:0007669"/>
    <property type="project" value="InterPro"/>
</dbReference>
<dbReference type="KEGG" id="tid:Thein_1995"/>
<evidence type="ECO:0000313" key="9">
    <source>
        <dbReference type="EMBL" id="AEH45848.1"/>
    </source>
</evidence>
<evidence type="ECO:0000256" key="2">
    <source>
        <dbReference type="ARBA" id="ARBA00005811"/>
    </source>
</evidence>
<accession>F8ACR7</accession>
<evidence type="ECO:0000313" key="10">
    <source>
        <dbReference type="Proteomes" id="UP000006793"/>
    </source>
</evidence>
<proteinExistence type="inferred from homology"/>
<keyword evidence="7" id="KW-0653">Protein transport</keyword>
<evidence type="ECO:0000256" key="4">
    <source>
        <dbReference type="ARBA" id="ARBA00022692"/>
    </source>
</evidence>
<dbReference type="GO" id="GO:0015031">
    <property type="term" value="P:protein transport"/>
    <property type="evidence" value="ECO:0007669"/>
    <property type="project" value="UniProtKB-KW"/>
</dbReference>
<dbReference type="EMBL" id="CP002683">
    <property type="protein sequence ID" value="AEH45848.1"/>
    <property type="molecule type" value="Genomic_DNA"/>
</dbReference>
<dbReference type="PANTHER" id="PTHR30558">
    <property type="entry name" value="EXBD MEMBRANE COMPONENT OF PMF-DRIVEN MACROMOLECULE IMPORT SYSTEM"/>
    <property type="match status" value="1"/>
</dbReference>
<evidence type="ECO:0000256" key="8">
    <source>
        <dbReference type="SAM" id="Phobius"/>
    </source>
</evidence>
<dbReference type="Proteomes" id="UP000006793">
    <property type="component" value="Chromosome"/>
</dbReference>
<reference evidence="10" key="1">
    <citation type="submission" date="2011-04" db="EMBL/GenBank/DDBJ databases">
        <title>The complete genome of Thermodesulfatator indicus DSM 15286.</title>
        <authorList>
            <person name="Lucas S."/>
            <person name="Copeland A."/>
            <person name="Lapidus A."/>
            <person name="Bruce D."/>
            <person name="Goodwin L."/>
            <person name="Pitluck S."/>
            <person name="Peters L."/>
            <person name="Kyrpides N."/>
            <person name="Mavromatis K."/>
            <person name="Pagani I."/>
            <person name="Ivanova N."/>
            <person name="Saunders L."/>
            <person name="Detter J.C."/>
            <person name="Tapia R."/>
            <person name="Han C."/>
            <person name="Land M."/>
            <person name="Hauser L."/>
            <person name="Markowitz V."/>
            <person name="Cheng J.-F."/>
            <person name="Hugenholtz P."/>
            <person name="Woyke T."/>
            <person name="Wu D."/>
            <person name="Spring S."/>
            <person name="Schroeder M."/>
            <person name="Brambilla E."/>
            <person name="Klenk H.-P."/>
            <person name="Eisen J.A."/>
        </authorList>
    </citation>
    <scope>NUCLEOTIDE SEQUENCE [LARGE SCALE GENOMIC DNA]</scope>
    <source>
        <strain evidence="10">DSM 15286 / JCM 11887 / CIR29812</strain>
    </source>
</reference>
<evidence type="ECO:0000256" key="5">
    <source>
        <dbReference type="ARBA" id="ARBA00022989"/>
    </source>
</evidence>
<keyword evidence="6 8" id="KW-0472">Membrane</keyword>
<dbReference type="PaxDb" id="667014-Thein_1995"/>
<name>F8ACR7_THEID</name>
<protein>
    <submittedName>
        <fullName evidence="9">Biopolymer transport protein ExbD/TolR</fullName>
    </submittedName>
</protein>
<evidence type="ECO:0000256" key="1">
    <source>
        <dbReference type="ARBA" id="ARBA00004162"/>
    </source>
</evidence>
<comment type="subcellular location">
    <subcellularLocation>
        <location evidence="1">Cell membrane</location>
        <topology evidence="1">Single-pass membrane protein</topology>
    </subcellularLocation>
    <subcellularLocation>
        <location evidence="7">Cell membrane</location>
        <topology evidence="7">Single-pass type II membrane protein</topology>
    </subcellularLocation>
</comment>
<dbReference type="HOGENOM" id="CLU_085305_3_1_0"/>